<dbReference type="EMBL" id="LCDG01000008">
    <property type="protein sequence ID" value="KKS47381.1"/>
    <property type="molecule type" value="Genomic_DNA"/>
</dbReference>
<dbReference type="Proteomes" id="UP000034704">
    <property type="component" value="Unassembled WGS sequence"/>
</dbReference>
<organism evidence="1 2">
    <name type="scientific">Candidatus Nomurabacteria bacterium GW2011_GWC2_42_20</name>
    <dbReference type="NCBI Taxonomy" id="1618756"/>
    <lineage>
        <taxon>Bacteria</taxon>
        <taxon>Candidatus Nomuraibacteriota</taxon>
    </lineage>
</organism>
<proteinExistence type="predicted"/>
<comment type="caution">
    <text evidence="1">The sequence shown here is derived from an EMBL/GenBank/DDBJ whole genome shotgun (WGS) entry which is preliminary data.</text>
</comment>
<protein>
    <submittedName>
        <fullName evidence="1">Uncharacterized protein</fullName>
    </submittedName>
</protein>
<dbReference type="AlphaFoldDB" id="A0A0G1BM82"/>
<evidence type="ECO:0000313" key="1">
    <source>
        <dbReference type="EMBL" id="KKS47381.1"/>
    </source>
</evidence>
<accession>A0A0G1BM82</accession>
<evidence type="ECO:0000313" key="2">
    <source>
        <dbReference type="Proteomes" id="UP000034704"/>
    </source>
</evidence>
<reference evidence="1 2" key="1">
    <citation type="journal article" date="2015" name="Nature">
        <title>rRNA introns, odd ribosomes, and small enigmatic genomes across a large radiation of phyla.</title>
        <authorList>
            <person name="Brown C.T."/>
            <person name="Hug L.A."/>
            <person name="Thomas B.C."/>
            <person name="Sharon I."/>
            <person name="Castelle C.J."/>
            <person name="Singh A."/>
            <person name="Wilkins M.J."/>
            <person name="Williams K.H."/>
            <person name="Banfield J.F."/>
        </authorList>
    </citation>
    <scope>NUCLEOTIDE SEQUENCE [LARGE SCALE GENOMIC DNA]</scope>
</reference>
<name>A0A0G1BM82_9BACT</name>
<gene>
    <name evidence="1" type="ORF">UV12_C0008G0049</name>
</gene>
<sequence length="104" mass="12265">MGAHEILDESRGKLRSLVGANLLYEKWSTLQNFFKKIYGVRCIGGFIRPCEYPPAREWGQEPFLPEKRGQVPLFRFNTNYYAYLYQSIAQFPHRIVHKQDDNLP</sequence>